<dbReference type="Gene3D" id="1.10.10.10">
    <property type="entry name" value="Winged helix-like DNA-binding domain superfamily/Winged helix DNA-binding domain"/>
    <property type="match status" value="1"/>
</dbReference>
<dbReference type="InterPro" id="IPR000792">
    <property type="entry name" value="Tscrpt_reg_LuxR_C"/>
</dbReference>
<feature type="domain" description="HTH luxR-type" evidence="4">
    <location>
        <begin position="14"/>
        <end position="81"/>
    </location>
</feature>
<organism evidence="5 6">
    <name type="scientific">Streptomyces venezuelae</name>
    <dbReference type="NCBI Taxonomy" id="54571"/>
    <lineage>
        <taxon>Bacteria</taxon>
        <taxon>Bacillati</taxon>
        <taxon>Actinomycetota</taxon>
        <taxon>Actinomycetes</taxon>
        <taxon>Kitasatosporales</taxon>
        <taxon>Streptomycetaceae</taxon>
        <taxon>Streptomyces</taxon>
    </lineage>
</organism>
<dbReference type="AlphaFoldDB" id="A0A5P2CA59"/>
<sequence length="83" mass="9266">MASVPAAPLAASFTAPLTAPLTRRELVVLRELRENENVPLRRIADSLHVSLNTVRSQTRSVYRKLGVSSRSQALHRARELHLL</sequence>
<proteinExistence type="predicted"/>
<keyword evidence="3" id="KW-0804">Transcription</keyword>
<evidence type="ECO:0000259" key="4">
    <source>
        <dbReference type="PROSITE" id="PS50043"/>
    </source>
</evidence>
<accession>A0A5P2CA59</accession>
<dbReference type="Proteomes" id="UP000322927">
    <property type="component" value="Chromosome"/>
</dbReference>
<dbReference type="EMBL" id="CP029192">
    <property type="protein sequence ID" value="QES39130.1"/>
    <property type="molecule type" value="Genomic_DNA"/>
</dbReference>
<evidence type="ECO:0000313" key="6">
    <source>
        <dbReference type="Proteomes" id="UP000322927"/>
    </source>
</evidence>
<dbReference type="PANTHER" id="PTHR44688:SF16">
    <property type="entry name" value="DNA-BINDING TRANSCRIPTIONAL ACTIVATOR DEVR_DOSR"/>
    <property type="match status" value="1"/>
</dbReference>
<evidence type="ECO:0000256" key="2">
    <source>
        <dbReference type="ARBA" id="ARBA00023125"/>
    </source>
</evidence>
<evidence type="ECO:0000256" key="1">
    <source>
        <dbReference type="ARBA" id="ARBA00023015"/>
    </source>
</evidence>
<gene>
    <name evidence="5" type="ORF">DEJ48_20460</name>
</gene>
<evidence type="ECO:0000313" key="5">
    <source>
        <dbReference type="EMBL" id="QES39130.1"/>
    </source>
</evidence>
<keyword evidence="1" id="KW-0805">Transcription regulation</keyword>
<dbReference type="Pfam" id="PF00196">
    <property type="entry name" value="GerE"/>
    <property type="match status" value="1"/>
</dbReference>
<dbReference type="GO" id="GO:0003677">
    <property type="term" value="F:DNA binding"/>
    <property type="evidence" value="ECO:0007669"/>
    <property type="project" value="UniProtKB-KW"/>
</dbReference>
<dbReference type="GO" id="GO:0006355">
    <property type="term" value="P:regulation of DNA-templated transcription"/>
    <property type="evidence" value="ECO:0007669"/>
    <property type="project" value="InterPro"/>
</dbReference>
<protein>
    <submittedName>
        <fullName evidence="5">Helix-turn-helix transcriptional regulator</fullName>
    </submittedName>
</protein>
<dbReference type="PROSITE" id="PS50043">
    <property type="entry name" value="HTH_LUXR_2"/>
    <property type="match status" value="1"/>
</dbReference>
<evidence type="ECO:0000256" key="3">
    <source>
        <dbReference type="ARBA" id="ARBA00023163"/>
    </source>
</evidence>
<dbReference type="CDD" id="cd06170">
    <property type="entry name" value="LuxR_C_like"/>
    <property type="match status" value="1"/>
</dbReference>
<dbReference type="SUPFAM" id="SSF46894">
    <property type="entry name" value="C-terminal effector domain of the bipartite response regulators"/>
    <property type="match status" value="1"/>
</dbReference>
<reference evidence="5 6" key="1">
    <citation type="submission" date="2018-05" db="EMBL/GenBank/DDBJ databases">
        <title>Streptomyces venezuelae.</title>
        <authorList>
            <person name="Kim W."/>
            <person name="Lee N."/>
            <person name="Cho B.-K."/>
        </authorList>
    </citation>
    <scope>NUCLEOTIDE SEQUENCE [LARGE SCALE GENOMIC DNA]</scope>
    <source>
        <strain evidence="5 6">ATCC 14584</strain>
    </source>
</reference>
<dbReference type="SMART" id="SM00421">
    <property type="entry name" value="HTH_LUXR"/>
    <property type="match status" value="1"/>
</dbReference>
<keyword evidence="2" id="KW-0238">DNA-binding</keyword>
<name>A0A5P2CA59_STRVZ</name>
<dbReference type="InterPro" id="IPR036388">
    <property type="entry name" value="WH-like_DNA-bd_sf"/>
</dbReference>
<dbReference type="InterPro" id="IPR016032">
    <property type="entry name" value="Sig_transdc_resp-reg_C-effctor"/>
</dbReference>
<dbReference type="PANTHER" id="PTHR44688">
    <property type="entry name" value="DNA-BINDING TRANSCRIPTIONAL ACTIVATOR DEVR_DOSR"/>
    <property type="match status" value="1"/>
</dbReference>